<dbReference type="InterPro" id="IPR024964">
    <property type="entry name" value="CTLH/CRA"/>
</dbReference>
<evidence type="ECO:0000259" key="2">
    <source>
        <dbReference type="PROSITE" id="PS50188"/>
    </source>
</evidence>
<feature type="domain" description="B30.2/SPRY" evidence="2">
    <location>
        <begin position="220"/>
        <end position="410"/>
    </location>
</feature>
<dbReference type="STRING" id="1036808.A0A0C2ZK07"/>
<feature type="domain" description="CTLH" evidence="3">
    <location>
        <begin position="538"/>
        <end position="596"/>
    </location>
</feature>
<feature type="region of interest" description="Disordered" evidence="1">
    <location>
        <begin position="635"/>
        <end position="654"/>
    </location>
</feature>
<dbReference type="Pfam" id="PF10607">
    <property type="entry name" value="CTLH"/>
    <property type="match status" value="1"/>
</dbReference>
<evidence type="ECO:0000259" key="3">
    <source>
        <dbReference type="PROSITE" id="PS50897"/>
    </source>
</evidence>
<feature type="compositionally biased region" description="Low complexity" evidence="1">
    <location>
        <begin position="135"/>
        <end position="154"/>
    </location>
</feature>
<dbReference type="SMART" id="SM00449">
    <property type="entry name" value="SPRY"/>
    <property type="match status" value="1"/>
</dbReference>
<feature type="region of interest" description="Disordered" evidence="1">
    <location>
        <begin position="178"/>
        <end position="230"/>
    </location>
</feature>
<evidence type="ECO:0000313" key="4">
    <source>
        <dbReference type="EMBL" id="KIM61948.1"/>
    </source>
</evidence>
<dbReference type="SMART" id="SM00757">
    <property type="entry name" value="CRA"/>
    <property type="match status" value="1"/>
</dbReference>
<dbReference type="Proteomes" id="UP000053989">
    <property type="component" value="Unassembled WGS sequence"/>
</dbReference>
<sequence>MSNRPSRSPSIPIRGTISSSPARSIETVISIPSSINTAQSRPRVVGTGLSARTSGAHEQRSLGLSYGRLNNAMPSSPPTRSSARPLTQSVSDRGPFVPFSTYEPRVIRGDSTLNPDITCTSTSSVSPSRTRRPSGTRASSSQRSSAQHSASANSELAPFPRPAYLEYSALRNLLQTEVSSTHPSRRAELALRTDYPSGSRRSRRSPSVDSDEDDSSPPRELRKTPPPVVSATLPALSIPTRWCEEIRNPLLTVSSDGRELVYQGTPSTPDKDIATARTAVPVPPPCGIYYFEVEIAGKAQKSHVAIGFVGRDVKVSRLPGWEKNSWGYHGDTGTIYSGDRSGTSLGSQFGVGDIIGCGVDLSQNKVFYTKNGSLLGTVFDNVGKDGDIYPAIGLSHIGESIKANFGQEPFKYDIEDHVHQQRNQTWAKIQSFPLKWPSDRKPDEGTGPVPLSVSDESVKIPINELVLTYLSHHGYARTARAFEASCNIRGGIQTFPSPKTTPATTSSTLTEDYGMATDETSATISYVHKSSRTAATDDIEIRTHIVQSVIVGDIDIALTETRAHFPLVLEADAGIMLFKLRCRKFVELVLEAAELKKKMRAEECRMTIDPTAYDDAQNGNGIKFFADGMDMDVDDEEHSGHSGTGMRNLSNGNASSSRIEIPAAIGRKPSPSDSVAANSAAETAIQYGAALEKAVMYGQELETDYKHRSEVRAIFKRTSVIMAYYDPLEAGGDAAAVAGQSARVALATELNQAILQSQGRPAQPLLDKLYRQTATCLTQLALLGNGAAAFVDMQKELLDG</sequence>
<gene>
    <name evidence="4" type="ORF">SCLCIDRAFT_1215563</name>
</gene>
<dbReference type="HOGENOM" id="CLU_009129_3_0_1"/>
<feature type="compositionally biased region" description="Polar residues" evidence="1">
    <location>
        <begin position="645"/>
        <end position="654"/>
    </location>
</feature>
<reference evidence="4 5" key="1">
    <citation type="submission" date="2014-04" db="EMBL/GenBank/DDBJ databases">
        <authorList>
            <consortium name="DOE Joint Genome Institute"/>
            <person name="Kuo A."/>
            <person name="Kohler A."/>
            <person name="Nagy L.G."/>
            <person name="Floudas D."/>
            <person name="Copeland A."/>
            <person name="Barry K.W."/>
            <person name="Cichocki N."/>
            <person name="Veneault-Fourrey C."/>
            <person name="LaButti K."/>
            <person name="Lindquist E.A."/>
            <person name="Lipzen A."/>
            <person name="Lundell T."/>
            <person name="Morin E."/>
            <person name="Murat C."/>
            <person name="Sun H."/>
            <person name="Tunlid A."/>
            <person name="Henrissat B."/>
            <person name="Grigoriev I.V."/>
            <person name="Hibbett D.S."/>
            <person name="Martin F."/>
            <person name="Nordberg H.P."/>
            <person name="Cantor M.N."/>
            <person name="Hua S.X."/>
        </authorList>
    </citation>
    <scope>NUCLEOTIDE SEQUENCE [LARGE SCALE GENOMIC DNA]</scope>
    <source>
        <strain evidence="4 5">Foug A</strain>
    </source>
</reference>
<dbReference type="Gene3D" id="2.60.120.920">
    <property type="match status" value="1"/>
</dbReference>
<dbReference type="InParanoid" id="A0A0C2ZK07"/>
<feature type="region of interest" description="Disordered" evidence="1">
    <location>
        <begin position="42"/>
        <end position="157"/>
    </location>
</feature>
<feature type="region of interest" description="Disordered" evidence="1">
    <location>
        <begin position="1"/>
        <end position="22"/>
    </location>
</feature>
<feature type="compositionally biased region" description="Low complexity" evidence="1">
    <location>
        <begin position="1"/>
        <end position="21"/>
    </location>
</feature>
<dbReference type="InterPro" id="IPR043136">
    <property type="entry name" value="B30.2/SPRY_sf"/>
</dbReference>
<protein>
    <recommendedName>
        <fullName evidence="6">B30.2/SPRY domain-containing protein</fullName>
    </recommendedName>
</protein>
<proteinExistence type="predicted"/>
<name>A0A0C2ZK07_9AGAM</name>
<dbReference type="InterPro" id="IPR050618">
    <property type="entry name" value="Ubq-SigPath_Reg"/>
</dbReference>
<dbReference type="PROSITE" id="PS50897">
    <property type="entry name" value="CTLH"/>
    <property type="match status" value="1"/>
</dbReference>
<dbReference type="Pfam" id="PF00622">
    <property type="entry name" value="SPRY"/>
    <property type="match status" value="1"/>
</dbReference>
<dbReference type="AlphaFoldDB" id="A0A0C2ZK07"/>
<dbReference type="InterPro" id="IPR013144">
    <property type="entry name" value="CRA_dom"/>
</dbReference>
<keyword evidence="5" id="KW-1185">Reference proteome</keyword>
<dbReference type="InterPro" id="IPR001870">
    <property type="entry name" value="B30.2/SPRY"/>
</dbReference>
<dbReference type="PROSITE" id="PS50896">
    <property type="entry name" value="LISH"/>
    <property type="match status" value="1"/>
</dbReference>
<evidence type="ECO:0000256" key="1">
    <source>
        <dbReference type="SAM" id="MobiDB-lite"/>
    </source>
</evidence>
<dbReference type="InterPro" id="IPR006594">
    <property type="entry name" value="LisH"/>
</dbReference>
<dbReference type="PROSITE" id="PS50188">
    <property type="entry name" value="B302_SPRY"/>
    <property type="match status" value="1"/>
</dbReference>
<dbReference type="InterPro" id="IPR003877">
    <property type="entry name" value="SPRY_dom"/>
</dbReference>
<accession>A0A0C2ZK07</accession>
<evidence type="ECO:0000313" key="5">
    <source>
        <dbReference type="Proteomes" id="UP000053989"/>
    </source>
</evidence>
<organism evidence="4 5">
    <name type="scientific">Scleroderma citrinum Foug A</name>
    <dbReference type="NCBI Taxonomy" id="1036808"/>
    <lineage>
        <taxon>Eukaryota</taxon>
        <taxon>Fungi</taxon>
        <taxon>Dikarya</taxon>
        <taxon>Basidiomycota</taxon>
        <taxon>Agaricomycotina</taxon>
        <taxon>Agaricomycetes</taxon>
        <taxon>Agaricomycetidae</taxon>
        <taxon>Boletales</taxon>
        <taxon>Sclerodermatineae</taxon>
        <taxon>Sclerodermataceae</taxon>
        <taxon>Scleroderma</taxon>
    </lineage>
</organism>
<reference evidence="5" key="2">
    <citation type="submission" date="2015-01" db="EMBL/GenBank/DDBJ databases">
        <title>Evolutionary Origins and Diversification of the Mycorrhizal Mutualists.</title>
        <authorList>
            <consortium name="DOE Joint Genome Institute"/>
            <consortium name="Mycorrhizal Genomics Consortium"/>
            <person name="Kohler A."/>
            <person name="Kuo A."/>
            <person name="Nagy L.G."/>
            <person name="Floudas D."/>
            <person name="Copeland A."/>
            <person name="Barry K.W."/>
            <person name="Cichocki N."/>
            <person name="Veneault-Fourrey C."/>
            <person name="LaButti K."/>
            <person name="Lindquist E.A."/>
            <person name="Lipzen A."/>
            <person name="Lundell T."/>
            <person name="Morin E."/>
            <person name="Murat C."/>
            <person name="Riley R."/>
            <person name="Ohm R."/>
            <person name="Sun H."/>
            <person name="Tunlid A."/>
            <person name="Henrissat B."/>
            <person name="Grigoriev I.V."/>
            <person name="Hibbett D.S."/>
            <person name="Martin F."/>
        </authorList>
    </citation>
    <scope>NUCLEOTIDE SEQUENCE [LARGE SCALE GENOMIC DNA]</scope>
    <source>
        <strain evidence="5">Foug A</strain>
    </source>
</reference>
<dbReference type="SUPFAM" id="SSF49899">
    <property type="entry name" value="Concanavalin A-like lectins/glucanases"/>
    <property type="match status" value="1"/>
</dbReference>
<dbReference type="EMBL" id="KN822046">
    <property type="protein sequence ID" value="KIM61948.1"/>
    <property type="molecule type" value="Genomic_DNA"/>
</dbReference>
<dbReference type="PANTHER" id="PTHR12864">
    <property type="entry name" value="RAN BINDING PROTEIN 9-RELATED"/>
    <property type="match status" value="1"/>
</dbReference>
<dbReference type="SMART" id="SM00668">
    <property type="entry name" value="CTLH"/>
    <property type="match status" value="1"/>
</dbReference>
<dbReference type="InterPro" id="IPR006595">
    <property type="entry name" value="CTLH_C"/>
</dbReference>
<evidence type="ECO:0008006" key="6">
    <source>
        <dbReference type="Google" id="ProtNLM"/>
    </source>
</evidence>
<dbReference type="OrthoDB" id="25503at2759"/>
<dbReference type="InterPro" id="IPR013320">
    <property type="entry name" value="ConA-like_dom_sf"/>
</dbReference>